<feature type="transmembrane region" description="Helical" evidence="7">
    <location>
        <begin position="756"/>
        <end position="781"/>
    </location>
</feature>
<evidence type="ECO:0000313" key="10">
    <source>
        <dbReference type="EMBL" id="UWZ84257.1"/>
    </source>
</evidence>
<evidence type="ECO:0000313" key="11">
    <source>
        <dbReference type="Proteomes" id="UP001059380"/>
    </source>
</evidence>
<feature type="transmembrane region" description="Helical" evidence="7">
    <location>
        <begin position="700"/>
        <end position="724"/>
    </location>
</feature>
<evidence type="ECO:0000256" key="5">
    <source>
        <dbReference type="ARBA" id="ARBA00023136"/>
    </source>
</evidence>
<keyword evidence="3 7" id="KW-0812">Transmembrane</keyword>
<dbReference type="NCBIfam" id="TIGR03434">
    <property type="entry name" value="ADOP"/>
    <property type="match status" value="1"/>
</dbReference>
<keyword evidence="5 7" id="KW-0472">Membrane</keyword>
<comment type="similarity">
    <text evidence="6">Belongs to the ABC-4 integral membrane protein family.</text>
</comment>
<dbReference type="GO" id="GO:0022857">
    <property type="term" value="F:transmembrane transporter activity"/>
    <property type="evidence" value="ECO:0007669"/>
    <property type="project" value="TreeGrafter"/>
</dbReference>
<feature type="transmembrane region" description="Helical" evidence="7">
    <location>
        <begin position="430"/>
        <end position="454"/>
    </location>
</feature>
<evidence type="ECO:0000259" key="9">
    <source>
        <dbReference type="Pfam" id="PF12704"/>
    </source>
</evidence>
<accession>A0A9J7BP06</accession>
<dbReference type="Pfam" id="PF02687">
    <property type="entry name" value="FtsX"/>
    <property type="match status" value="2"/>
</dbReference>
<feature type="transmembrane region" description="Helical" evidence="7">
    <location>
        <begin position="30"/>
        <end position="52"/>
    </location>
</feature>
<evidence type="ECO:0000256" key="4">
    <source>
        <dbReference type="ARBA" id="ARBA00022989"/>
    </source>
</evidence>
<evidence type="ECO:0000256" key="6">
    <source>
        <dbReference type="ARBA" id="ARBA00038076"/>
    </source>
</evidence>
<dbReference type="Pfam" id="PF12704">
    <property type="entry name" value="MacB_PCD"/>
    <property type="match status" value="2"/>
</dbReference>
<feature type="domain" description="MacB-like periplasmic core" evidence="9">
    <location>
        <begin position="438"/>
        <end position="638"/>
    </location>
</feature>
<evidence type="ECO:0000256" key="1">
    <source>
        <dbReference type="ARBA" id="ARBA00004651"/>
    </source>
</evidence>
<dbReference type="Proteomes" id="UP001059380">
    <property type="component" value="Chromosome"/>
</dbReference>
<feature type="domain" description="MacB-like periplasmic core" evidence="9">
    <location>
        <begin position="31"/>
        <end position="248"/>
    </location>
</feature>
<keyword evidence="2" id="KW-1003">Cell membrane</keyword>
<evidence type="ECO:0000256" key="2">
    <source>
        <dbReference type="ARBA" id="ARBA00022475"/>
    </source>
</evidence>
<proteinExistence type="inferred from homology"/>
<keyword evidence="4 7" id="KW-1133">Transmembrane helix</keyword>
<keyword evidence="11" id="KW-1185">Reference proteome</keyword>
<dbReference type="GO" id="GO:0005886">
    <property type="term" value="C:plasma membrane"/>
    <property type="evidence" value="ECO:0007669"/>
    <property type="project" value="UniProtKB-SubCell"/>
</dbReference>
<sequence length="823" mass="87961">MLSITVEVPMPGLRQNLKFAFRQLIKSPGFTIIAVVILALGIGANTAIFSVVHGVLLEPLPFPDADRLVQIWHTPPQEQFPGMTQFAVSAANFLDWQKQSTSFEGMALYSGGGFELDGGSKPETIVGARVSSGFFPVLGVQPLHGRLFTADEDHPGKNHEVILSYKLWKERYGSDPSAIGQTMNLDGSPYTIVGVMGPQMHKPDFAQMWMPMGLTPDEAVVRGEHHYMTVARLKPGVTVAQAQAEMNAISQRLAQMYPADDKGWGANVLTVRDDLVGDVRPALLMMLGAVGFVLLIACANVANLLFGRAFARRKEVAIRSALGASRSNVTQLLLLESVIVSLAGGALGLVTAHFGIELLLKFFADKLPRMGEIGLSAPVLLFTLGLSVVTGLIAGLLPALSMTRGDVADALKQGLGRTDTDASSGFTRSALVTVEVALSLVLLIGAGLMVRSLWKLQAANPGFDERNVLTMSINVPKRQFTAPAQETQFFTDVLDRVRAVPGVESAAAIDDLPLEGGSNQPVLAEGRPVVPMSEQPEVSVRVVMPGYFKTMRIPVLEGRDLEASDTPDSQAVVVISKSMAKQFWPDGSAVGRRLKLSFFPDKERVVVGVVGDVKQAGLDSSAGIATLYWPVAQGSDSAMGPWRPYGLSLVVRTTVPPLKVSNAVTGAVAQVNSNMPVDNVMTLEDMVGSTLTQHRFNMQLLTIFGTLALVLCTIGIYSVLAYSVKRRMREIGLRIALGASMRDVASLVVLQGMKPTLAGVGIGLAAALAMGRIASSLIYGVSARDTETFVAVTALLVLVSFVASLVPAWRATRVDPLAVLRED</sequence>
<name>A0A9J7BP06_9BACT</name>
<organism evidence="10 11">
    <name type="scientific">Occallatibacter riparius</name>
    <dbReference type="NCBI Taxonomy" id="1002689"/>
    <lineage>
        <taxon>Bacteria</taxon>
        <taxon>Pseudomonadati</taxon>
        <taxon>Acidobacteriota</taxon>
        <taxon>Terriglobia</taxon>
        <taxon>Terriglobales</taxon>
        <taxon>Acidobacteriaceae</taxon>
        <taxon>Occallatibacter</taxon>
    </lineage>
</organism>
<protein>
    <submittedName>
        <fullName evidence="10">ABC transporter permease</fullName>
    </submittedName>
</protein>
<dbReference type="InterPro" id="IPR050250">
    <property type="entry name" value="Macrolide_Exporter_MacB"/>
</dbReference>
<gene>
    <name evidence="10" type="ORF">MOP44_27390</name>
</gene>
<feature type="transmembrane region" description="Helical" evidence="7">
    <location>
        <begin position="376"/>
        <end position="397"/>
    </location>
</feature>
<dbReference type="InterPro" id="IPR025857">
    <property type="entry name" value="MacB_PCD"/>
</dbReference>
<feature type="transmembrane region" description="Helical" evidence="7">
    <location>
        <begin position="282"/>
        <end position="311"/>
    </location>
</feature>
<dbReference type="RefSeq" id="WP_260793762.1">
    <property type="nucleotide sequence ID" value="NZ_CP093313.1"/>
</dbReference>
<feature type="domain" description="ABC3 transporter permease C-terminal" evidence="8">
    <location>
        <begin position="703"/>
        <end position="816"/>
    </location>
</feature>
<feature type="transmembrane region" description="Helical" evidence="7">
    <location>
        <begin position="788"/>
        <end position="809"/>
    </location>
</feature>
<dbReference type="EMBL" id="CP093313">
    <property type="protein sequence ID" value="UWZ84257.1"/>
    <property type="molecule type" value="Genomic_DNA"/>
</dbReference>
<reference evidence="10" key="1">
    <citation type="submission" date="2021-04" db="EMBL/GenBank/DDBJ databases">
        <title>Phylogenetic analysis of Acidobacteriaceae.</title>
        <authorList>
            <person name="Qiu L."/>
            <person name="Zhang Q."/>
        </authorList>
    </citation>
    <scope>NUCLEOTIDE SEQUENCE</scope>
    <source>
        <strain evidence="10">DSM 25168</strain>
    </source>
</reference>
<feature type="transmembrane region" description="Helical" evidence="7">
    <location>
        <begin position="332"/>
        <end position="356"/>
    </location>
</feature>
<feature type="domain" description="ABC3 transporter permease C-terminal" evidence="8">
    <location>
        <begin position="289"/>
        <end position="404"/>
    </location>
</feature>
<dbReference type="PANTHER" id="PTHR30572">
    <property type="entry name" value="MEMBRANE COMPONENT OF TRANSPORTER-RELATED"/>
    <property type="match status" value="1"/>
</dbReference>
<evidence type="ECO:0000256" key="3">
    <source>
        <dbReference type="ARBA" id="ARBA00022692"/>
    </source>
</evidence>
<dbReference type="KEGG" id="orp:MOP44_27390"/>
<dbReference type="InterPro" id="IPR017800">
    <property type="entry name" value="ADOP"/>
</dbReference>
<evidence type="ECO:0000259" key="8">
    <source>
        <dbReference type="Pfam" id="PF02687"/>
    </source>
</evidence>
<evidence type="ECO:0000256" key="7">
    <source>
        <dbReference type="SAM" id="Phobius"/>
    </source>
</evidence>
<comment type="subcellular location">
    <subcellularLocation>
        <location evidence="1">Cell membrane</location>
        <topology evidence="1">Multi-pass membrane protein</topology>
    </subcellularLocation>
</comment>
<dbReference type="AlphaFoldDB" id="A0A9J7BP06"/>
<dbReference type="InterPro" id="IPR003838">
    <property type="entry name" value="ABC3_permease_C"/>
</dbReference>
<dbReference type="PANTHER" id="PTHR30572:SF4">
    <property type="entry name" value="ABC TRANSPORTER PERMEASE YTRF"/>
    <property type="match status" value="1"/>
</dbReference>